<keyword evidence="2" id="KW-1133">Transmembrane helix</keyword>
<evidence type="ECO:0000256" key="2">
    <source>
        <dbReference type="SAM" id="Phobius"/>
    </source>
</evidence>
<feature type="transmembrane region" description="Helical" evidence="2">
    <location>
        <begin position="245"/>
        <end position="266"/>
    </location>
</feature>
<gene>
    <name evidence="3" type="ORF">GOP47_0018259</name>
</gene>
<dbReference type="AlphaFoldDB" id="A0A9D4UGZ1"/>
<comment type="caution">
    <text evidence="3">The sequence shown here is derived from an EMBL/GenBank/DDBJ whole genome shotgun (WGS) entry which is preliminary data.</text>
</comment>
<accession>A0A9D4UGZ1</accession>
<sequence>MAQPLSPAYLAIKRQTLSLTQQHARFFISDTSSQCRHRCHHRIFSSPGFHDTNDLNDDVHAHESLGKQKQSRTPNALSHMDSQPDKFGSEGDMDRWTLQREDDSYVHIPAMPHQRDLDSLFCVEIDMDPHLALHNSHVNDDRHACSGIDADTFRTCSDQDSDGHIDVEPHVPLEEFPTDDEPLEELPTDDEQQYIEPDNEIEDFSTDEEPDKEQPHTDGGRGDDEKLNTKKKKKWYNFSNFGRRAVGFIIFSLSSIFLLPMSLCMISCGAAMLQASPLLAILLLPFWGAIVTVGIALFATYLMLVLISIALVHPPLAVVLVLLYIGCKCLGYGPTLHFVASGPSATSQTIEVRPSLIAPQGPGGKITVCL</sequence>
<organism evidence="3 4">
    <name type="scientific">Adiantum capillus-veneris</name>
    <name type="common">Maidenhair fern</name>
    <dbReference type="NCBI Taxonomy" id="13818"/>
    <lineage>
        <taxon>Eukaryota</taxon>
        <taxon>Viridiplantae</taxon>
        <taxon>Streptophyta</taxon>
        <taxon>Embryophyta</taxon>
        <taxon>Tracheophyta</taxon>
        <taxon>Polypodiopsida</taxon>
        <taxon>Polypodiidae</taxon>
        <taxon>Polypodiales</taxon>
        <taxon>Pteridineae</taxon>
        <taxon>Pteridaceae</taxon>
        <taxon>Vittarioideae</taxon>
        <taxon>Adiantum</taxon>
    </lineage>
</organism>
<evidence type="ECO:0000313" key="3">
    <source>
        <dbReference type="EMBL" id="KAI5067731.1"/>
    </source>
</evidence>
<name>A0A9D4UGZ1_ADICA</name>
<protein>
    <submittedName>
        <fullName evidence="3">Uncharacterized protein</fullName>
    </submittedName>
</protein>
<feature type="compositionally biased region" description="Basic and acidic residues" evidence="1">
    <location>
        <begin position="161"/>
        <end position="173"/>
    </location>
</feature>
<feature type="compositionally biased region" description="Acidic residues" evidence="1">
    <location>
        <begin position="176"/>
        <end position="211"/>
    </location>
</feature>
<evidence type="ECO:0000313" key="4">
    <source>
        <dbReference type="Proteomes" id="UP000886520"/>
    </source>
</evidence>
<dbReference type="Proteomes" id="UP000886520">
    <property type="component" value="Chromosome 17"/>
</dbReference>
<dbReference type="EMBL" id="JABFUD020000017">
    <property type="protein sequence ID" value="KAI5067731.1"/>
    <property type="molecule type" value="Genomic_DNA"/>
</dbReference>
<keyword evidence="2" id="KW-0472">Membrane</keyword>
<evidence type="ECO:0000256" key="1">
    <source>
        <dbReference type="SAM" id="MobiDB-lite"/>
    </source>
</evidence>
<keyword evidence="2" id="KW-0812">Transmembrane</keyword>
<feature type="compositionally biased region" description="Polar residues" evidence="1">
    <location>
        <begin position="67"/>
        <end position="76"/>
    </location>
</feature>
<feature type="compositionally biased region" description="Basic and acidic residues" evidence="1">
    <location>
        <begin position="212"/>
        <end position="226"/>
    </location>
</feature>
<reference evidence="3" key="1">
    <citation type="submission" date="2021-01" db="EMBL/GenBank/DDBJ databases">
        <title>Adiantum capillus-veneris genome.</title>
        <authorList>
            <person name="Fang Y."/>
            <person name="Liao Q."/>
        </authorList>
    </citation>
    <scope>NUCLEOTIDE SEQUENCE</scope>
    <source>
        <strain evidence="3">H3</strain>
        <tissue evidence="3">Leaf</tissue>
    </source>
</reference>
<feature type="region of interest" description="Disordered" evidence="1">
    <location>
        <begin position="157"/>
        <end position="226"/>
    </location>
</feature>
<keyword evidence="4" id="KW-1185">Reference proteome</keyword>
<feature type="transmembrane region" description="Helical" evidence="2">
    <location>
        <begin position="278"/>
        <end position="299"/>
    </location>
</feature>
<feature type="region of interest" description="Disordered" evidence="1">
    <location>
        <begin position="64"/>
        <end position="90"/>
    </location>
</feature>
<proteinExistence type="predicted"/>
<feature type="transmembrane region" description="Helical" evidence="2">
    <location>
        <begin position="305"/>
        <end position="325"/>
    </location>
</feature>